<dbReference type="GO" id="GO:0008033">
    <property type="term" value="P:tRNA processing"/>
    <property type="evidence" value="ECO:0007669"/>
    <property type="project" value="UniProtKB-KW"/>
</dbReference>
<dbReference type="InterPro" id="IPR050264">
    <property type="entry name" value="Bact_CCA-adding_enz_type3_sf"/>
</dbReference>
<evidence type="ECO:0000256" key="4">
    <source>
        <dbReference type="ARBA" id="ARBA00022695"/>
    </source>
</evidence>
<evidence type="ECO:0000259" key="11">
    <source>
        <dbReference type="Pfam" id="PF12627"/>
    </source>
</evidence>
<sequence length="445" mass="50616">MKLKLNVPDRVKEILGKFEEAGYEIYVAGGVVRDAMLDRPLTDWDLTTNATPEEILKLIPDGFYDNKYGTVGIKNETDKPYEITTYRTEHGYSDSRHPDKVTWGKSLQEDLARRDFTINAMALTARMEIVDPFGGQQDVKDKLIRAVGDANARFGEDALRMMRAIRIGAQLGFTIEQTTLQAIQTNAGKIKQIAAERVKDELFKLLASDYPADGYKLLRGAGLGEQILPEMDSTFKVEQKSPGRHHMYDVGTHSVEALRYCVSLDPVTRLATLMHDVGKVKTQRVYPDGRITFYNHEMESARIAENIAARLRFSNEEKDKFVRLVRWHQFTVNENQTDAAIRRILKNVGLAYMPDMLALRVADRLGGGARATSWRLEDFKKRLVEVQKQPFSIQDLKISGHDVMKIKKIKPGPKVGKYLETLFAEVEKGLPNEREELLKRLDKLT</sequence>
<feature type="domain" description="CCA-adding enzyme C-terminal" evidence="12">
    <location>
        <begin position="304"/>
        <end position="439"/>
    </location>
</feature>
<evidence type="ECO:0000256" key="3">
    <source>
        <dbReference type="ARBA" id="ARBA00022694"/>
    </source>
</evidence>
<comment type="caution">
    <text evidence="13">The sequence shown here is derived from an EMBL/GenBank/DDBJ whole genome shotgun (WGS) entry which is preliminary data.</text>
</comment>
<feature type="domain" description="tRNA nucleotidyltransferase/poly(A) polymerase RNA and SrmB- binding" evidence="11">
    <location>
        <begin position="172"/>
        <end position="233"/>
    </location>
</feature>
<dbReference type="InterPro" id="IPR043519">
    <property type="entry name" value="NT_sf"/>
</dbReference>
<evidence type="ECO:0000259" key="10">
    <source>
        <dbReference type="Pfam" id="PF01743"/>
    </source>
</evidence>
<keyword evidence="6" id="KW-0547">Nucleotide-binding</keyword>
<accession>A0A0G1RLR9</accession>
<dbReference type="GO" id="GO:0000166">
    <property type="term" value="F:nucleotide binding"/>
    <property type="evidence" value="ECO:0007669"/>
    <property type="project" value="UniProtKB-KW"/>
</dbReference>
<dbReference type="Pfam" id="PF12627">
    <property type="entry name" value="PolyA_pol_RNAbd"/>
    <property type="match status" value="1"/>
</dbReference>
<dbReference type="InterPro" id="IPR006675">
    <property type="entry name" value="HDIG_dom"/>
</dbReference>
<dbReference type="GO" id="GO:0000049">
    <property type="term" value="F:tRNA binding"/>
    <property type="evidence" value="ECO:0007669"/>
    <property type="project" value="TreeGrafter"/>
</dbReference>
<evidence type="ECO:0000256" key="5">
    <source>
        <dbReference type="ARBA" id="ARBA00022723"/>
    </source>
</evidence>
<evidence type="ECO:0000256" key="2">
    <source>
        <dbReference type="ARBA" id="ARBA00022679"/>
    </source>
</evidence>
<dbReference type="SUPFAM" id="SSF81891">
    <property type="entry name" value="Poly A polymerase C-terminal region-like"/>
    <property type="match status" value="1"/>
</dbReference>
<evidence type="ECO:0000256" key="6">
    <source>
        <dbReference type="ARBA" id="ARBA00022741"/>
    </source>
</evidence>
<dbReference type="InterPro" id="IPR002646">
    <property type="entry name" value="PolA_pol_head_dom"/>
</dbReference>
<dbReference type="CDD" id="cd00077">
    <property type="entry name" value="HDc"/>
    <property type="match status" value="1"/>
</dbReference>
<dbReference type="Gene3D" id="3.30.460.10">
    <property type="entry name" value="Beta Polymerase, domain 2"/>
    <property type="match status" value="1"/>
</dbReference>
<evidence type="ECO:0000256" key="9">
    <source>
        <dbReference type="RuleBase" id="RU003953"/>
    </source>
</evidence>
<dbReference type="PATRIC" id="fig|1618358.3.peg.258"/>
<keyword evidence="8 9" id="KW-0694">RNA-binding</keyword>
<dbReference type="AlphaFoldDB" id="A0A0G1RLR9"/>
<evidence type="ECO:0000256" key="7">
    <source>
        <dbReference type="ARBA" id="ARBA00022842"/>
    </source>
</evidence>
<dbReference type="EMBL" id="LCNO01000004">
    <property type="protein sequence ID" value="KKU58274.1"/>
    <property type="molecule type" value="Genomic_DNA"/>
</dbReference>
<dbReference type="STRING" id="1618358.UX80_C0004G0025"/>
<feature type="domain" description="Poly A polymerase head" evidence="10">
    <location>
        <begin position="25"/>
        <end position="145"/>
    </location>
</feature>
<dbReference type="NCBIfam" id="TIGR00277">
    <property type="entry name" value="HDIG"/>
    <property type="match status" value="1"/>
</dbReference>
<dbReference type="InterPro" id="IPR032810">
    <property type="entry name" value="CCA-adding_enz_C"/>
</dbReference>
<dbReference type="PANTHER" id="PTHR46173">
    <property type="entry name" value="CCA TRNA NUCLEOTIDYLTRANSFERASE 1, MITOCHONDRIAL"/>
    <property type="match status" value="1"/>
</dbReference>
<dbReference type="Pfam" id="PF01743">
    <property type="entry name" value="PolyA_pol"/>
    <property type="match status" value="1"/>
</dbReference>
<gene>
    <name evidence="13" type="ORF">UX80_C0004G0025</name>
</gene>
<reference evidence="13 14" key="1">
    <citation type="journal article" date="2015" name="Nature">
        <title>rRNA introns, odd ribosomes, and small enigmatic genomes across a large radiation of phyla.</title>
        <authorList>
            <person name="Brown C.T."/>
            <person name="Hug L.A."/>
            <person name="Thomas B.C."/>
            <person name="Sharon I."/>
            <person name="Castelle C.J."/>
            <person name="Singh A."/>
            <person name="Wilkins M.J."/>
            <person name="Williams K.H."/>
            <person name="Banfield J.F."/>
        </authorList>
    </citation>
    <scope>NUCLEOTIDE SEQUENCE [LARGE SCALE GENOMIC DNA]</scope>
</reference>
<dbReference type="Proteomes" id="UP000034307">
    <property type="component" value="Unassembled WGS sequence"/>
</dbReference>
<keyword evidence="5" id="KW-0479">Metal-binding</keyword>
<comment type="cofactor">
    <cofactor evidence="1">
        <name>Mg(2+)</name>
        <dbReference type="ChEBI" id="CHEBI:18420"/>
    </cofactor>
</comment>
<organism evidence="13 14">
    <name type="scientific">Candidatus Amesbacteria bacterium GW2011_GWA2_47_11b</name>
    <dbReference type="NCBI Taxonomy" id="1618358"/>
    <lineage>
        <taxon>Bacteria</taxon>
        <taxon>Candidatus Amesiibacteriota</taxon>
    </lineage>
</organism>
<dbReference type="Gene3D" id="1.10.3090.10">
    <property type="entry name" value="cca-adding enzyme, domain 2"/>
    <property type="match status" value="1"/>
</dbReference>
<evidence type="ECO:0000313" key="14">
    <source>
        <dbReference type="Proteomes" id="UP000034307"/>
    </source>
</evidence>
<evidence type="ECO:0000256" key="8">
    <source>
        <dbReference type="ARBA" id="ARBA00022884"/>
    </source>
</evidence>
<comment type="similarity">
    <text evidence="9">Belongs to the tRNA nucleotidyltransferase/poly(A) polymerase family.</text>
</comment>
<protein>
    <submittedName>
        <fullName evidence="13">tRNA adenylyl-/cytidylyl-transferase</fullName>
    </submittedName>
</protein>
<dbReference type="Pfam" id="PF13735">
    <property type="entry name" value="tRNA_NucTran2_2"/>
    <property type="match status" value="1"/>
</dbReference>
<dbReference type="PANTHER" id="PTHR46173:SF1">
    <property type="entry name" value="CCA TRNA NUCLEOTIDYLTRANSFERASE 1, MITOCHONDRIAL"/>
    <property type="match status" value="1"/>
</dbReference>
<dbReference type="Gene3D" id="1.10.246.80">
    <property type="match status" value="1"/>
</dbReference>
<keyword evidence="4" id="KW-0548">Nucleotidyltransferase</keyword>
<keyword evidence="7" id="KW-0460">Magnesium</keyword>
<name>A0A0G1RLR9_9BACT</name>
<evidence type="ECO:0000256" key="1">
    <source>
        <dbReference type="ARBA" id="ARBA00001946"/>
    </source>
</evidence>
<dbReference type="SUPFAM" id="SSF81301">
    <property type="entry name" value="Nucleotidyltransferase"/>
    <property type="match status" value="1"/>
</dbReference>
<dbReference type="GO" id="GO:0046872">
    <property type="term" value="F:metal ion binding"/>
    <property type="evidence" value="ECO:0007669"/>
    <property type="project" value="UniProtKB-KW"/>
</dbReference>
<dbReference type="GO" id="GO:0016779">
    <property type="term" value="F:nucleotidyltransferase activity"/>
    <property type="evidence" value="ECO:0007669"/>
    <property type="project" value="UniProtKB-KW"/>
</dbReference>
<keyword evidence="2 9" id="KW-0808">Transferase</keyword>
<evidence type="ECO:0000313" key="13">
    <source>
        <dbReference type="EMBL" id="KKU58274.1"/>
    </source>
</evidence>
<proteinExistence type="inferred from homology"/>
<dbReference type="InterPro" id="IPR003607">
    <property type="entry name" value="HD/PDEase_dom"/>
</dbReference>
<dbReference type="CDD" id="cd05398">
    <property type="entry name" value="NT_ClassII-CCAase"/>
    <property type="match status" value="1"/>
</dbReference>
<dbReference type="InterPro" id="IPR032828">
    <property type="entry name" value="PolyA_RNA-bd"/>
</dbReference>
<evidence type="ECO:0000259" key="12">
    <source>
        <dbReference type="Pfam" id="PF13735"/>
    </source>
</evidence>
<keyword evidence="3" id="KW-0819">tRNA processing</keyword>